<dbReference type="KEGG" id="rbg:BG454_18480"/>
<gene>
    <name evidence="1" type="ORF">BG454_18480</name>
</gene>
<name>A0A2K8KIF4_9RHOB</name>
<evidence type="ECO:0000313" key="1">
    <source>
        <dbReference type="EMBL" id="ATX67555.1"/>
    </source>
</evidence>
<proteinExistence type="predicted"/>
<reference evidence="1 2" key="1">
    <citation type="submission" date="2017-11" db="EMBL/GenBank/DDBJ databases">
        <title>Revised Sequence and Annotation of the Rhodobaca barguzinensis strain alga05 Genome.</title>
        <authorList>
            <person name="Kopejtka K."/>
            <person name="Tomasch J.M."/>
            <person name="Bunk B."/>
            <person name="Koblizek M."/>
        </authorList>
    </citation>
    <scope>NUCLEOTIDE SEQUENCE [LARGE SCALE GENOMIC DNA]</scope>
    <source>
        <strain evidence="2">alga05</strain>
    </source>
</reference>
<dbReference type="Proteomes" id="UP000228948">
    <property type="component" value="Chromosome"/>
</dbReference>
<sequence length="69" mass="7610">MHILAALALIDCFWDVVWTVANPSIEGLIAILMPKGSGIIPRDALGMNCAYQQPKPLNMNEWRLDDGSN</sequence>
<protein>
    <submittedName>
        <fullName evidence="1">Uncharacterized protein</fullName>
    </submittedName>
</protein>
<accession>A0A2K8KIF4</accession>
<organism evidence="1 2">
    <name type="scientific">Roseinatronobacter bogoriensis subsp. barguzinensis</name>
    <dbReference type="NCBI Taxonomy" id="441209"/>
    <lineage>
        <taxon>Bacteria</taxon>
        <taxon>Pseudomonadati</taxon>
        <taxon>Pseudomonadota</taxon>
        <taxon>Alphaproteobacteria</taxon>
        <taxon>Rhodobacterales</taxon>
        <taxon>Paracoccaceae</taxon>
        <taxon>Roseinatronobacter</taxon>
    </lineage>
</organism>
<keyword evidence="2" id="KW-1185">Reference proteome</keyword>
<dbReference type="AlphaFoldDB" id="A0A2K8KIF4"/>
<dbReference type="EMBL" id="CP024899">
    <property type="protein sequence ID" value="ATX67555.1"/>
    <property type="molecule type" value="Genomic_DNA"/>
</dbReference>
<evidence type="ECO:0000313" key="2">
    <source>
        <dbReference type="Proteomes" id="UP000228948"/>
    </source>
</evidence>